<dbReference type="InterPro" id="IPR015797">
    <property type="entry name" value="NUDIX_hydrolase-like_dom_sf"/>
</dbReference>
<proteinExistence type="predicted"/>
<dbReference type="SUPFAM" id="SSF55811">
    <property type="entry name" value="Nudix"/>
    <property type="match status" value="1"/>
</dbReference>
<dbReference type="InterPro" id="IPR020084">
    <property type="entry name" value="NUDIX_hydrolase_CS"/>
</dbReference>
<evidence type="ECO:0000259" key="2">
    <source>
        <dbReference type="Pfam" id="PF00293"/>
    </source>
</evidence>
<keyword evidence="1" id="KW-0378">Hydrolase</keyword>
<evidence type="ECO:0000313" key="3">
    <source>
        <dbReference type="EMBL" id="CAF9909251.1"/>
    </source>
</evidence>
<comment type="caution">
    <text evidence="3">The sequence shown here is derived from an EMBL/GenBank/DDBJ whole genome shotgun (WGS) entry which is preliminary data.</text>
</comment>
<feature type="domain" description="Nudix hydrolase" evidence="2">
    <location>
        <begin position="47"/>
        <end position="114"/>
    </location>
</feature>
<keyword evidence="4" id="KW-1185">Reference proteome</keyword>
<dbReference type="AlphaFoldDB" id="A0A8H3EL92"/>
<sequence length="259" mass="28620">MGNDASTLSSNRKGKSALCEVTDMPPSSDNPVVASFDSEHLTVGAGVAIFHIASSRVVVCYHTIHGYWFLPKGRRDANEETSVAAEREGFEESGYRNRLLPIVQRHRQPQAYNPATSSSGLFSKEPVWMQLVPVASTSQYVLFWYIAETIPPGAETSSPPHVEGEASPYQRPPPFPADLSLAQRVQLEPEGYEPIRHEDTGVDSEEALYASYLLPISEALKMLQGSIMADVVRKGWQGIEKRREMEEKIAKNVSSVNSN</sequence>
<dbReference type="Pfam" id="PF00293">
    <property type="entry name" value="NUDIX"/>
    <property type="match status" value="1"/>
</dbReference>
<dbReference type="PROSITE" id="PS00893">
    <property type="entry name" value="NUDIX_BOX"/>
    <property type="match status" value="1"/>
</dbReference>
<dbReference type="InterPro" id="IPR000086">
    <property type="entry name" value="NUDIX_hydrolase_dom"/>
</dbReference>
<dbReference type="EMBL" id="CAJPDS010000007">
    <property type="protein sequence ID" value="CAF9909251.1"/>
    <property type="molecule type" value="Genomic_DNA"/>
</dbReference>
<dbReference type="Gene3D" id="3.90.79.10">
    <property type="entry name" value="Nucleoside Triphosphate Pyrophosphohydrolase"/>
    <property type="match status" value="1"/>
</dbReference>
<dbReference type="Proteomes" id="UP000664521">
    <property type="component" value="Unassembled WGS sequence"/>
</dbReference>
<accession>A0A8H3EL92</accession>
<dbReference type="OrthoDB" id="10259236at2759"/>
<reference evidence="3" key="1">
    <citation type="submission" date="2021-03" db="EMBL/GenBank/DDBJ databases">
        <authorList>
            <person name="Tagirdzhanova G."/>
        </authorList>
    </citation>
    <scope>NUCLEOTIDE SEQUENCE</scope>
</reference>
<organism evidence="3 4">
    <name type="scientific">Heterodermia speciosa</name>
    <dbReference type="NCBI Taxonomy" id="116794"/>
    <lineage>
        <taxon>Eukaryota</taxon>
        <taxon>Fungi</taxon>
        <taxon>Dikarya</taxon>
        <taxon>Ascomycota</taxon>
        <taxon>Pezizomycotina</taxon>
        <taxon>Lecanoromycetes</taxon>
        <taxon>OSLEUM clade</taxon>
        <taxon>Lecanoromycetidae</taxon>
        <taxon>Caliciales</taxon>
        <taxon>Physciaceae</taxon>
        <taxon>Heterodermia</taxon>
    </lineage>
</organism>
<gene>
    <name evidence="3" type="ORF">HETSPECPRED_008895</name>
</gene>
<protein>
    <recommendedName>
        <fullName evidence="2">Nudix hydrolase domain-containing protein</fullName>
    </recommendedName>
</protein>
<evidence type="ECO:0000313" key="4">
    <source>
        <dbReference type="Proteomes" id="UP000664521"/>
    </source>
</evidence>
<name>A0A8H3EL92_9LECA</name>
<dbReference type="GO" id="GO:0016787">
    <property type="term" value="F:hydrolase activity"/>
    <property type="evidence" value="ECO:0007669"/>
    <property type="project" value="UniProtKB-KW"/>
</dbReference>
<evidence type="ECO:0000256" key="1">
    <source>
        <dbReference type="ARBA" id="ARBA00022801"/>
    </source>
</evidence>